<dbReference type="Gramene" id="Psat04G0582900-T1">
    <property type="protein sequence ID" value="KAI5422530.1"/>
    <property type="gene ID" value="KIW84_045829"/>
</dbReference>
<keyword evidence="2" id="KW-1185">Reference proteome</keyword>
<comment type="caution">
    <text evidence="1">The sequence shown here is derived from an EMBL/GenBank/DDBJ whole genome shotgun (WGS) entry which is preliminary data.</text>
</comment>
<proteinExistence type="predicted"/>
<protein>
    <submittedName>
        <fullName evidence="1">Uncharacterized protein</fullName>
    </submittedName>
</protein>
<dbReference type="Proteomes" id="UP001058974">
    <property type="component" value="Chromosome 4"/>
</dbReference>
<evidence type="ECO:0000313" key="1">
    <source>
        <dbReference type="EMBL" id="KAI5422530.1"/>
    </source>
</evidence>
<reference evidence="1 2" key="1">
    <citation type="journal article" date="2022" name="Nat. Genet.">
        <title>Improved pea reference genome and pan-genome highlight genomic features and evolutionary characteristics.</title>
        <authorList>
            <person name="Yang T."/>
            <person name="Liu R."/>
            <person name="Luo Y."/>
            <person name="Hu S."/>
            <person name="Wang D."/>
            <person name="Wang C."/>
            <person name="Pandey M.K."/>
            <person name="Ge S."/>
            <person name="Xu Q."/>
            <person name="Li N."/>
            <person name="Li G."/>
            <person name="Huang Y."/>
            <person name="Saxena R.K."/>
            <person name="Ji Y."/>
            <person name="Li M."/>
            <person name="Yan X."/>
            <person name="He Y."/>
            <person name="Liu Y."/>
            <person name="Wang X."/>
            <person name="Xiang C."/>
            <person name="Varshney R.K."/>
            <person name="Ding H."/>
            <person name="Gao S."/>
            <person name="Zong X."/>
        </authorList>
    </citation>
    <scope>NUCLEOTIDE SEQUENCE [LARGE SCALE GENOMIC DNA]</scope>
    <source>
        <strain evidence="1 2">cv. Zhongwan 6</strain>
    </source>
</reference>
<dbReference type="EMBL" id="JAMSHJ010000004">
    <property type="protein sequence ID" value="KAI5422530.1"/>
    <property type="molecule type" value="Genomic_DNA"/>
</dbReference>
<evidence type="ECO:0000313" key="2">
    <source>
        <dbReference type="Proteomes" id="UP001058974"/>
    </source>
</evidence>
<gene>
    <name evidence="1" type="ORF">KIW84_045829</name>
</gene>
<accession>A0A9D4XP75</accession>
<name>A0A9D4XP75_PEA</name>
<organism evidence="1 2">
    <name type="scientific">Pisum sativum</name>
    <name type="common">Garden pea</name>
    <name type="synonym">Lathyrus oleraceus</name>
    <dbReference type="NCBI Taxonomy" id="3888"/>
    <lineage>
        <taxon>Eukaryota</taxon>
        <taxon>Viridiplantae</taxon>
        <taxon>Streptophyta</taxon>
        <taxon>Embryophyta</taxon>
        <taxon>Tracheophyta</taxon>
        <taxon>Spermatophyta</taxon>
        <taxon>Magnoliopsida</taxon>
        <taxon>eudicotyledons</taxon>
        <taxon>Gunneridae</taxon>
        <taxon>Pentapetalae</taxon>
        <taxon>rosids</taxon>
        <taxon>fabids</taxon>
        <taxon>Fabales</taxon>
        <taxon>Fabaceae</taxon>
        <taxon>Papilionoideae</taxon>
        <taxon>50 kb inversion clade</taxon>
        <taxon>NPAAA clade</taxon>
        <taxon>Hologalegina</taxon>
        <taxon>IRL clade</taxon>
        <taxon>Fabeae</taxon>
        <taxon>Lathyrus</taxon>
    </lineage>
</organism>
<sequence length="116" mass="13465">MVVHLTRMTTSTYQPTSSNQTSSQANTIASTPLFTTTWNLDFNSDDEEDYDYNPFAGLQSKDDTTFEDDGDYDRVSIPIESKHTSLDYYDIGDPQVECRHCKALMWKERMDKHRHL</sequence>
<dbReference type="AlphaFoldDB" id="A0A9D4XP75"/>